<proteinExistence type="predicted"/>
<reference evidence="1" key="1">
    <citation type="submission" date="2016-06" db="UniProtKB">
        <authorList>
            <consortium name="WormBaseParasite"/>
        </authorList>
    </citation>
    <scope>IDENTIFICATION</scope>
</reference>
<sequence>LKDVDNAYYEVLKWLEQTDSKVLILAAKQAVAHAHYARALKYLRKATEEKSYANNMILEAAITELVDHLGWTHISTNLRNQMIIKFRYDYRPF</sequence>
<accession>A0A183E6W1</accession>
<evidence type="ECO:0000313" key="1">
    <source>
        <dbReference type="WBParaSite" id="GPUH_0001672401-mRNA-1"/>
    </source>
</evidence>
<dbReference type="AlphaFoldDB" id="A0A183E6W1"/>
<organism evidence="1">
    <name type="scientific">Gongylonema pulchrum</name>
    <dbReference type="NCBI Taxonomy" id="637853"/>
    <lineage>
        <taxon>Eukaryota</taxon>
        <taxon>Metazoa</taxon>
        <taxon>Ecdysozoa</taxon>
        <taxon>Nematoda</taxon>
        <taxon>Chromadorea</taxon>
        <taxon>Rhabditida</taxon>
        <taxon>Spirurina</taxon>
        <taxon>Spiruromorpha</taxon>
        <taxon>Spiruroidea</taxon>
        <taxon>Gongylonematidae</taxon>
        <taxon>Gongylonema</taxon>
    </lineage>
</organism>
<dbReference type="Gene3D" id="1.25.40.710">
    <property type="match status" value="1"/>
</dbReference>
<name>A0A183E6W1_9BILA</name>
<dbReference type="WBParaSite" id="GPUH_0001672401-mRNA-1">
    <property type="protein sequence ID" value="GPUH_0001672401-mRNA-1"/>
    <property type="gene ID" value="GPUH_0001672401"/>
</dbReference>
<protein>
    <submittedName>
        <fullName evidence="1">26S proteasome non-ATPase regulatory subunit 11</fullName>
    </submittedName>
</protein>
<dbReference type="InterPro" id="IPR046939">
    <property type="entry name" value="TPPII_C_sf"/>
</dbReference>